<reference evidence="1 2" key="1">
    <citation type="submission" date="2018-06" db="EMBL/GenBank/DDBJ databases">
        <title>Flavobacterium tibetense sp. nov., isolated from a wetland YonghuCo on Tibetan Plateau.</title>
        <authorList>
            <person name="Xing P."/>
            <person name="Phurbu D."/>
            <person name="Lu H."/>
        </authorList>
    </citation>
    <scope>NUCLEOTIDE SEQUENCE [LARGE SCALE GENOMIC DNA]</scope>
    <source>
        <strain evidence="1 2">YH5</strain>
    </source>
</reference>
<proteinExistence type="predicted"/>
<evidence type="ECO:0000313" key="2">
    <source>
        <dbReference type="Proteomes" id="UP000253319"/>
    </source>
</evidence>
<name>A0A365P1N6_9FLAO</name>
<dbReference type="Proteomes" id="UP000253319">
    <property type="component" value="Unassembled WGS sequence"/>
</dbReference>
<dbReference type="PROSITE" id="PS51257">
    <property type="entry name" value="PROKAR_LIPOPROTEIN"/>
    <property type="match status" value="1"/>
</dbReference>
<sequence>MHKIIALLLTLTLISCGDETIPKPKGQLRLEYPSPTYEKLASDCNFTFDVNTNAETKTKQECAIELHYPKMKATVYLTYKKVNGDIENLLRDAQKLTYEHAIKADDIMVQPFLNSEKRVYGMFSEVGGNAATNSQFYLTDSTKHFLTGSMYFYAKPNFDSILPAASYIKEDIRRIMESFEWK</sequence>
<evidence type="ECO:0000313" key="1">
    <source>
        <dbReference type="EMBL" id="RBA28390.1"/>
    </source>
</evidence>
<dbReference type="OrthoDB" id="679501at2"/>
<dbReference type="Pfam" id="PF25593">
    <property type="entry name" value="GldD_lipo"/>
    <property type="match status" value="1"/>
</dbReference>
<protein>
    <submittedName>
        <fullName evidence="1">Gliding motility lipoprotein GldD</fullName>
    </submittedName>
</protein>
<dbReference type="NCBIfam" id="TIGR03512">
    <property type="entry name" value="GldD_lipo"/>
    <property type="match status" value="1"/>
</dbReference>
<keyword evidence="2" id="KW-1185">Reference proteome</keyword>
<dbReference type="InterPro" id="IPR019850">
    <property type="entry name" value="GldD-like"/>
</dbReference>
<dbReference type="RefSeq" id="WP_113988880.1">
    <property type="nucleotide sequence ID" value="NZ_QLST01000007.1"/>
</dbReference>
<comment type="caution">
    <text evidence="1">The sequence shown here is derived from an EMBL/GenBank/DDBJ whole genome shotgun (WGS) entry which is preliminary data.</text>
</comment>
<dbReference type="AlphaFoldDB" id="A0A365P1N6"/>
<gene>
    <name evidence="1" type="primary">gldD</name>
    <name evidence="1" type="ORF">DPN68_06670</name>
</gene>
<keyword evidence="1" id="KW-0449">Lipoprotein</keyword>
<organism evidence="1 2">
    <name type="scientific">Flavobacterium tibetense</name>
    <dbReference type="NCBI Taxonomy" id="2233533"/>
    <lineage>
        <taxon>Bacteria</taxon>
        <taxon>Pseudomonadati</taxon>
        <taxon>Bacteroidota</taxon>
        <taxon>Flavobacteriia</taxon>
        <taxon>Flavobacteriales</taxon>
        <taxon>Flavobacteriaceae</taxon>
        <taxon>Flavobacterium</taxon>
    </lineage>
</organism>
<dbReference type="EMBL" id="QLST01000007">
    <property type="protein sequence ID" value="RBA28390.1"/>
    <property type="molecule type" value="Genomic_DNA"/>
</dbReference>
<accession>A0A365P1N6</accession>